<name>A0ABU7B643_9TELE</name>
<keyword evidence="2" id="KW-1185">Reference proteome</keyword>
<evidence type="ECO:0000313" key="1">
    <source>
        <dbReference type="EMBL" id="MED6245158.1"/>
    </source>
</evidence>
<proteinExistence type="predicted"/>
<reference evidence="1 2" key="1">
    <citation type="submission" date="2021-07" db="EMBL/GenBank/DDBJ databases">
        <authorList>
            <person name="Palmer J.M."/>
        </authorList>
    </citation>
    <scope>NUCLEOTIDE SEQUENCE [LARGE SCALE GENOMIC DNA]</scope>
    <source>
        <strain evidence="1 2">AT_MEX2019</strain>
        <tissue evidence="1">Muscle</tissue>
    </source>
</reference>
<accession>A0ABU7B643</accession>
<evidence type="ECO:0000313" key="2">
    <source>
        <dbReference type="Proteomes" id="UP001345963"/>
    </source>
</evidence>
<organism evidence="1 2">
    <name type="scientific">Ataeniobius toweri</name>
    <dbReference type="NCBI Taxonomy" id="208326"/>
    <lineage>
        <taxon>Eukaryota</taxon>
        <taxon>Metazoa</taxon>
        <taxon>Chordata</taxon>
        <taxon>Craniata</taxon>
        <taxon>Vertebrata</taxon>
        <taxon>Euteleostomi</taxon>
        <taxon>Actinopterygii</taxon>
        <taxon>Neopterygii</taxon>
        <taxon>Teleostei</taxon>
        <taxon>Neoteleostei</taxon>
        <taxon>Acanthomorphata</taxon>
        <taxon>Ovalentaria</taxon>
        <taxon>Atherinomorphae</taxon>
        <taxon>Cyprinodontiformes</taxon>
        <taxon>Goodeidae</taxon>
        <taxon>Ataeniobius</taxon>
    </lineage>
</organism>
<sequence length="115" mass="12991">MVRNRTDNIIHPFSIPASSVQGRQGAVTYLQYSTCERLGTPWTGRQSMAGQHRDTQGKQPCTYPFLTKGNLERPFNLAVMFLDCGRKPEYPMRTHACTGITCNLHAERTFLLQAT</sequence>
<gene>
    <name evidence="1" type="ORF">ATANTOWER_032270</name>
</gene>
<dbReference type="EMBL" id="JAHUTI010040279">
    <property type="protein sequence ID" value="MED6245158.1"/>
    <property type="molecule type" value="Genomic_DNA"/>
</dbReference>
<dbReference type="Proteomes" id="UP001345963">
    <property type="component" value="Unassembled WGS sequence"/>
</dbReference>
<comment type="caution">
    <text evidence="1">The sequence shown here is derived from an EMBL/GenBank/DDBJ whole genome shotgun (WGS) entry which is preliminary data.</text>
</comment>
<protein>
    <submittedName>
        <fullName evidence="1">Uncharacterized protein</fullName>
    </submittedName>
</protein>